<keyword evidence="3" id="KW-1185">Reference proteome</keyword>
<comment type="caution">
    <text evidence="2">The sequence shown here is derived from an EMBL/GenBank/DDBJ whole genome shotgun (WGS) entry which is preliminary data.</text>
</comment>
<proteinExistence type="predicted"/>
<gene>
    <name evidence="2" type="ORF">AAES_113581</name>
</gene>
<evidence type="ECO:0000313" key="2">
    <source>
        <dbReference type="EMBL" id="KQK78808.1"/>
    </source>
</evidence>
<feature type="region of interest" description="Disordered" evidence="1">
    <location>
        <begin position="129"/>
        <end position="153"/>
    </location>
</feature>
<name>A0A0Q3M8P9_AMAAE</name>
<organism evidence="2 3">
    <name type="scientific">Amazona aestiva</name>
    <name type="common">Blue-fronted Amazon parrot</name>
    <dbReference type="NCBI Taxonomy" id="12930"/>
    <lineage>
        <taxon>Eukaryota</taxon>
        <taxon>Metazoa</taxon>
        <taxon>Chordata</taxon>
        <taxon>Craniata</taxon>
        <taxon>Vertebrata</taxon>
        <taxon>Euteleostomi</taxon>
        <taxon>Archelosauria</taxon>
        <taxon>Archosauria</taxon>
        <taxon>Dinosauria</taxon>
        <taxon>Saurischia</taxon>
        <taxon>Theropoda</taxon>
        <taxon>Coelurosauria</taxon>
        <taxon>Aves</taxon>
        <taxon>Neognathae</taxon>
        <taxon>Neoaves</taxon>
        <taxon>Telluraves</taxon>
        <taxon>Australaves</taxon>
        <taxon>Psittaciformes</taxon>
        <taxon>Psittacidae</taxon>
        <taxon>Amazona</taxon>
    </lineage>
</organism>
<accession>A0A0Q3M8P9</accession>
<sequence>MFSKGGAATPAKPDPIYGLTQSGFPVTKGSAVLAIIPLATGDMDRKELSSQFEICDACDLHRTCFVGSEEEEQAETQYLSRHLTLSVDPIHFQATEELVHMLPMTCKVGIVCIQLAENEPNYLITSNVTSNTETGASSNSTTAANMQRENGRT</sequence>
<dbReference type="AlphaFoldDB" id="A0A0Q3M8P9"/>
<evidence type="ECO:0000313" key="3">
    <source>
        <dbReference type="Proteomes" id="UP000051836"/>
    </source>
</evidence>
<protein>
    <submittedName>
        <fullName evidence="2">Uncharacterized protein</fullName>
    </submittedName>
</protein>
<dbReference type="Proteomes" id="UP000051836">
    <property type="component" value="Unassembled WGS sequence"/>
</dbReference>
<reference evidence="2 3" key="1">
    <citation type="submission" date="2015-10" db="EMBL/GenBank/DDBJ databases">
        <authorList>
            <person name="Gilbert D.G."/>
        </authorList>
    </citation>
    <scope>NUCLEOTIDE SEQUENCE [LARGE SCALE GENOMIC DNA]</scope>
    <source>
        <strain evidence="2">FVVF132</strain>
    </source>
</reference>
<dbReference type="EMBL" id="LMAW01002634">
    <property type="protein sequence ID" value="KQK78808.1"/>
    <property type="molecule type" value="Genomic_DNA"/>
</dbReference>
<evidence type="ECO:0000256" key="1">
    <source>
        <dbReference type="SAM" id="MobiDB-lite"/>
    </source>
</evidence>